<protein>
    <recommendedName>
        <fullName evidence="4 9">Acetolactate synthase</fullName>
        <ecNumber evidence="4 9">2.2.1.6</ecNumber>
    </recommendedName>
</protein>
<keyword evidence="7 9" id="KW-0100">Branched-chain amino acid biosynthesis</keyword>
<keyword evidence="6 9" id="KW-0786">Thiamine pyrophosphate</keyword>
<dbReference type="PANTHER" id="PTHR18968:SF13">
    <property type="entry name" value="ACETOLACTATE SYNTHASE CATALYTIC SUBUNIT, MITOCHONDRIAL"/>
    <property type="match status" value="1"/>
</dbReference>
<dbReference type="InterPro" id="IPR029035">
    <property type="entry name" value="DHS-like_NAD/FAD-binding_dom"/>
</dbReference>
<evidence type="ECO:0000259" key="11">
    <source>
        <dbReference type="Pfam" id="PF02775"/>
    </source>
</evidence>
<keyword evidence="9" id="KW-0460">Magnesium</keyword>
<keyword evidence="9" id="KW-0479">Metal-binding</keyword>
<dbReference type="InterPro" id="IPR011766">
    <property type="entry name" value="TPP_enzyme_TPP-bd"/>
</dbReference>
<comment type="cofactor">
    <cofactor evidence="9">
        <name>thiamine diphosphate</name>
        <dbReference type="ChEBI" id="CHEBI:58937"/>
    </cofactor>
    <text evidence="9">Binds 1 thiamine pyrophosphate per subunit.</text>
</comment>
<dbReference type="InterPro" id="IPR012846">
    <property type="entry name" value="Acetolactate_synth_lsu"/>
</dbReference>
<dbReference type="InterPro" id="IPR029061">
    <property type="entry name" value="THDP-binding"/>
</dbReference>
<dbReference type="CDD" id="cd07035">
    <property type="entry name" value="TPP_PYR_POX_like"/>
    <property type="match status" value="1"/>
</dbReference>
<evidence type="ECO:0000256" key="8">
    <source>
        <dbReference type="ARBA" id="ARBA00048670"/>
    </source>
</evidence>
<comment type="cofactor">
    <cofactor evidence="9">
        <name>Mg(2+)</name>
        <dbReference type="ChEBI" id="CHEBI:18420"/>
    </cofactor>
    <text evidence="9">Binds 1 Mg(2+) ion per subunit.</text>
</comment>
<keyword evidence="5 9" id="KW-0028">Amino-acid biosynthesis</keyword>
<dbReference type="Pfam" id="PF02776">
    <property type="entry name" value="TPP_enzyme_N"/>
    <property type="match status" value="1"/>
</dbReference>
<evidence type="ECO:0000259" key="10">
    <source>
        <dbReference type="Pfam" id="PF00205"/>
    </source>
</evidence>
<comment type="catalytic activity">
    <reaction evidence="8 9">
        <text>2 pyruvate + H(+) = (2S)-2-acetolactate + CO2</text>
        <dbReference type="Rhea" id="RHEA:25249"/>
        <dbReference type="ChEBI" id="CHEBI:15361"/>
        <dbReference type="ChEBI" id="CHEBI:15378"/>
        <dbReference type="ChEBI" id="CHEBI:16526"/>
        <dbReference type="ChEBI" id="CHEBI:58476"/>
        <dbReference type="EC" id="2.2.1.6"/>
    </reaction>
</comment>
<keyword evidence="14" id="KW-1185">Reference proteome</keyword>
<dbReference type="PANTHER" id="PTHR18968">
    <property type="entry name" value="THIAMINE PYROPHOSPHATE ENZYMES"/>
    <property type="match status" value="1"/>
</dbReference>
<feature type="domain" description="Thiamine pyrophosphate enzyme central" evidence="10">
    <location>
        <begin position="191"/>
        <end position="326"/>
    </location>
</feature>
<sequence>MKVAEAIIQCLKKENVKVVFGYPGATVIPMYEALRKSDIEHVLVRQEQAAGHAASGYARATGKIGVCIVTSGPGASNIITGIAAAYMDSIPMVIITGQVKSTLIGRDVFQELDITGATESFTKYNFLVKKSEYIPKIIKESFYIAQTGRNGPVLIDIPVDIMDEDIDDFQYPKTVNIRGYKPTIEGHPGQIKKIVSRIKISKSPLICVGGGVILSEGERQLREFIEKSHIPVVHTLMGKGAMNEESDYYIGMIGTHGFDYANRAVDNADVLILIGTRASDRTTCGISQFAKKADIIHIDIDPAEIGKNLNVNIPVVGDIKNILEKLSERICPLDTTQWMCKIRGWEKSMQSQRRGTEKVNPRYVLDNVSQVLEKDAILTADVGQNQIWCARNFKIIGKRKFLTSGGLGTMGYSIPSAIGAKIGCPNKEVVAFVGDGGFQMSMFELGTILERKINIIIVLFNNSGLGLVREIQRNNCLKEFEVNFKYNPDFIKLVESYGLPAKRVRNDDEFKEAFQEALHSDRAFLIECMVDPGESTF</sequence>
<evidence type="ECO:0000256" key="4">
    <source>
        <dbReference type="ARBA" id="ARBA00013145"/>
    </source>
</evidence>
<dbReference type="Gene3D" id="3.40.50.1220">
    <property type="entry name" value="TPP-binding domain"/>
    <property type="match status" value="1"/>
</dbReference>
<dbReference type="Proteomes" id="UP001165422">
    <property type="component" value="Unassembled WGS sequence"/>
</dbReference>
<comment type="similarity">
    <text evidence="3 9">Belongs to the TPP enzyme family.</text>
</comment>
<dbReference type="EMBL" id="JAJJPB010000015">
    <property type="protein sequence ID" value="MCC9295579.1"/>
    <property type="molecule type" value="Genomic_DNA"/>
</dbReference>
<feature type="domain" description="Thiamine pyrophosphate enzyme TPP-binding" evidence="11">
    <location>
        <begin position="381"/>
        <end position="528"/>
    </location>
</feature>
<gene>
    <name evidence="13" type="primary">ilvB</name>
    <name evidence="13" type="ORF">LN736_11990</name>
</gene>
<reference evidence="13" key="1">
    <citation type="submission" date="2021-11" db="EMBL/GenBank/DDBJ databases">
        <authorList>
            <person name="Qingchun L."/>
            <person name="Dong Z."/>
            <person name="Zongwei Q."/>
            <person name="Jia Z."/>
            <person name="Duotao L."/>
        </authorList>
    </citation>
    <scope>NUCLEOTIDE SEQUENCE</scope>
    <source>
        <strain evidence="13">WLY-B-L2</strain>
    </source>
</reference>
<dbReference type="PROSITE" id="PS00187">
    <property type="entry name" value="TPP_ENZYMES"/>
    <property type="match status" value="1"/>
</dbReference>
<evidence type="ECO:0000256" key="9">
    <source>
        <dbReference type="RuleBase" id="RU003591"/>
    </source>
</evidence>
<dbReference type="RefSeq" id="WP_150355676.1">
    <property type="nucleotide sequence ID" value="NZ_JAJJPB010000015.1"/>
</dbReference>
<comment type="pathway">
    <text evidence="2 9">Amino-acid biosynthesis; L-valine biosynthesis; L-valine from pyruvate: step 1/4.</text>
</comment>
<evidence type="ECO:0000256" key="3">
    <source>
        <dbReference type="ARBA" id="ARBA00007812"/>
    </source>
</evidence>
<evidence type="ECO:0000313" key="13">
    <source>
        <dbReference type="EMBL" id="MCC9295579.1"/>
    </source>
</evidence>
<dbReference type="InterPro" id="IPR012001">
    <property type="entry name" value="Thiamin_PyroP_enz_TPP-bd_dom"/>
</dbReference>
<comment type="caution">
    <text evidence="13">The sequence shown here is derived from an EMBL/GenBank/DDBJ whole genome shotgun (WGS) entry which is preliminary data.</text>
</comment>
<comment type="pathway">
    <text evidence="1 9">Amino-acid biosynthesis; L-isoleucine biosynthesis; L-isoleucine from 2-oxobutanoate: step 1/4.</text>
</comment>
<dbReference type="InterPro" id="IPR000399">
    <property type="entry name" value="TPP-bd_CS"/>
</dbReference>
<evidence type="ECO:0000256" key="1">
    <source>
        <dbReference type="ARBA" id="ARBA00004974"/>
    </source>
</evidence>
<dbReference type="InterPro" id="IPR045229">
    <property type="entry name" value="TPP_enz"/>
</dbReference>
<evidence type="ECO:0000313" key="14">
    <source>
        <dbReference type="Proteomes" id="UP001165422"/>
    </source>
</evidence>
<dbReference type="Gene3D" id="3.40.50.970">
    <property type="match status" value="2"/>
</dbReference>
<dbReference type="Pfam" id="PF02775">
    <property type="entry name" value="TPP_enzyme_C"/>
    <property type="match status" value="1"/>
</dbReference>
<evidence type="ECO:0000256" key="2">
    <source>
        <dbReference type="ARBA" id="ARBA00005025"/>
    </source>
</evidence>
<organism evidence="13 14">
    <name type="scientific">Clostridium aromativorans</name>
    <dbReference type="NCBI Taxonomy" id="2836848"/>
    <lineage>
        <taxon>Bacteria</taxon>
        <taxon>Bacillati</taxon>
        <taxon>Bacillota</taxon>
        <taxon>Clostridia</taxon>
        <taxon>Eubacteriales</taxon>
        <taxon>Clostridiaceae</taxon>
        <taxon>Clostridium</taxon>
    </lineage>
</organism>
<keyword evidence="9 13" id="KW-0808">Transferase</keyword>
<evidence type="ECO:0000256" key="5">
    <source>
        <dbReference type="ARBA" id="ARBA00022605"/>
    </source>
</evidence>
<feature type="domain" description="Thiamine pyrophosphate enzyme N-terminal TPP-binding" evidence="12">
    <location>
        <begin position="1"/>
        <end position="115"/>
    </location>
</feature>
<dbReference type="NCBIfam" id="TIGR00118">
    <property type="entry name" value="acolac_lg"/>
    <property type="match status" value="1"/>
</dbReference>
<evidence type="ECO:0000259" key="12">
    <source>
        <dbReference type="Pfam" id="PF02776"/>
    </source>
</evidence>
<accession>A0ABS8N6Y9</accession>
<evidence type="ECO:0000256" key="7">
    <source>
        <dbReference type="ARBA" id="ARBA00023304"/>
    </source>
</evidence>
<dbReference type="InterPro" id="IPR012000">
    <property type="entry name" value="Thiamin_PyroP_enz_cen_dom"/>
</dbReference>
<proteinExistence type="inferred from homology"/>
<dbReference type="GO" id="GO:0003984">
    <property type="term" value="F:acetolactate synthase activity"/>
    <property type="evidence" value="ECO:0007669"/>
    <property type="project" value="UniProtKB-EC"/>
</dbReference>
<evidence type="ECO:0000256" key="6">
    <source>
        <dbReference type="ARBA" id="ARBA00023052"/>
    </source>
</evidence>
<dbReference type="SUPFAM" id="SSF52467">
    <property type="entry name" value="DHS-like NAD/FAD-binding domain"/>
    <property type="match status" value="1"/>
</dbReference>
<dbReference type="SUPFAM" id="SSF52518">
    <property type="entry name" value="Thiamin diphosphate-binding fold (THDP-binding)"/>
    <property type="match status" value="2"/>
</dbReference>
<dbReference type="EC" id="2.2.1.6" evidence="4 9"/>
<name>A0ABS8N6Y9_9CLOT</name>
<dbReference type="Pfam" id="PF00205">
    <property type="entry name" value="TPP_enzyme_M"/>
    <property type="match status" value="1"/>
</dbReference>